<evidence type="ECO:0000313" key="2">
    <source>
        <dbReference type="Proteomes" id="UP000250443"/>
    </source>
</evidence>
<dbReference type="InterPro" id="IPR010982">
    <property type="entry name" value="Lambda_DNA-bd_dom_sf"/>
</dbReference>
<organism evidence="1 2">
    <name type="scientific">Pseudomonas luteola</name>
    <dbReference type="NCBI Taxonomy" id="47886"/>
    <lineage>
        <taxon>Bacteria</taxon>
        <taxon>Pseudomonadati</taxon>
        <taxon>Pseudomonadota</taxon>
        <taxon>Gammaproteobacteria</taxon>
        <taxon>Pseudomonadales</taxon>
        <taxon>Pseudomonadaceae</taxon>
        <taxon>Pseudomonas</taxon>
    </lineage>
</organism>
<dbReference type="SUPFAM" id="SSF47413">
    <property type="entry name" value="lambda repressor-like DNA-binding domains"/>
    <property type="match status" value="1"/>
</dbReference>
<dbReference type="EMBL" id="UAUF01000012">
    <property type="protein sequence ID" value="SPZ07582.1"/>
    <property type="molecule type" value="Genomic_DNA"/>
</dbReference>
<protein>
    <recommendedName>
        <fullName evidence="3">Helix-turn-helix domain-containing protein</fullName>
    </recommendedName>
</protein>
<sequence length="61" mass="6501">MTVQEMLEALAKRGLSQKAIAVRAGTTQPTIHRAAKGAGVRYETGKAIEAIYLTETQQTAA</sequence>
<gene>
    <name evidence="1" type="ORF">NCTC11842_02394</name>
</gene>
<reference evidence="1 2" key="1">
    <citation type="submission" date="2018-06" db="EMBL/GenBank/DDBJ databases">
        <authorList>
            <consortium name="Pathogen Informatics"/>
            <person name="Doyle S."/>
        </authorList>
    </citation>
    <scope>NUCLEOTIDE SEQUENCE [LARGE SCALE GENOMIC DNA]</scope>
    <source>
        <strain evidence="1 2">NCTC11842</strain>
    </source>
</reference>
<dbReference type="Gene3D" id="1.10.260.40">
    <property type="entry name" value="lambda repressor-like DNA-binding domains"/>
    <property type="match status" value="1"/>
</dbReference>
<evidence type="ECO:0008006" key="3">
    <source>
        <dbReference type="Google" id="ProtNLM"/>
    </source>
</evidence>
<evidence type="ECO:0000313" key="1">
    <source>
        <dbReference type="EMBL" id="SPZ07582.1"/>
    </source>
</evidence>
<dbReference type="RefSeq" id="WP_112297816.1">
    <property type="nucleotide sequence ID" value="NZ_UAUF01000012.1"/>
</dbReference>
<dbReference type="GO" id="GO:0003677">
    <property type="term" value="F:DNA binding"/>
    <property type="evidence" value="ECO:0007669"/>
    <property type="project" value="InterPro"/>
</dbReference>
<accession>A0A2X2CFY4</accession>
<dbReference type="Proteomes" id="UP000250443">
    <property type="component" value="Unassembled WGS sequence"/>
</dbReference>
<name>A0A2X2CFY4_PSELU</name>
<dbReference type="AlphaFoldDB" id="A0A2X2CFY4"/>
<proteinExistence type="predicted"/>